<keyword evidence="3" id="KW-0540">Nuclease</keyword>
<dbReference type="Gene3D" id="3.60.21.10">
    <property type="match status" value="1"/>
</dbReference>
<dbReference type="InterPro" id="IPR041796">
    <property type="entry name" value="Mre11_N"/>
</dbReference>
<dbReference type="EC" id="3.1.-.-" evidence="3"/>
<evidence type="ECO:0000256" key="1">
    <source>
        <dbReference type="ARBA" id="ARBA00022801"/>
    </source>
</evidence>
<dbReference type="CDD" id="cd00840">
    <property type="entry name" value="MPP_Mre11_N"/>
    <property type="match status" value="1"/>
</dbReference>
<dbReference type="Proteomes" id="UP001197974">
    <property type="component" value="Chromosome"/>
</dbReference>
<dbReference type="GO" id="GO:0004527">
    <property type="term" value="F:exonuclease activity"/>
    <property type="evidence" value="ECO:0007669"/>
    <property type="project" value="UniProtKB-KW"/>
</dbReference>
<feature type="domain" description="Calcineurin-like phosphoesterase" evidence="2">
    <location>
        <begin position="16"/>
        <end position="139"/>
    </location>
</feature>
<evidence type="ECO:0000259" key="2">
    <source>
        <dbReference type="Pfam" id="PF00149"/>
    </source>
</evidence>
<dbReference type="PANTHER" id="PTHR30337:SF7">
    <property type="entry name" value="PHOSPHOESTERASE"/>
    <property type="match status" value="1"/>
</dbReference>
<accession>A0ABY9JTX0</accession>
<dbReference type="SUPFAM" id="SSF56300">
    <property type="entry name" value="Metallo-dependent phosphatases"/>
    <property type="match status" value="1"/>
</dbReference>
<sequence length="343" mass="40498">MKKIVVLRRRLAIRQGFERLKDENIPVYIVHGNHDFTGGRWSRIEWPENVHVFSDRKVEAKDVYKDEQLVATLYGYSYPKKAVYEPIVDSYIKQSNAPFHIGLLHGSDGSQGHHPYCPFTVKQLLHKEFDYWALGHIHKRQFLHKTEPFITYPGNIQGRHRKETGNKGVYVVEMSKLETTLHFYQTSLIHFEKEEIHVESMQTIDDLITKIDLVKQRLKDHNHNTIIEIDLRGKAAFYYEMMEQGELDDVVEYINAPERDQESVVWLSKIHLHITPPDDEDNQGGFYSDIKKMTSDDQVLKKALQSYEKHPFFRKLDLHFSEEEKQEIVEDASRRLQYFLNRG</sequence>
<organism evidence="3 4">
    <name type="scientific">Bacillus carboniphilus</name>
    <dbReference type="NCBI Taxonomy" id="86663"/>
    <lineage>
        <taxon>Bacteria</taxon>
        <taxon>Bacillati</taxon>
        <taxon>Bacillota</taxon>
        <taxon>Bacilli</taxon>
        <taxon>Bacillales</taxon>
        <taxon>Bacillaceae</taxon>
        <taxon>Bacillus</taxon>
    </lineage>
</organism>
<dbReference type="RefSeq" id="WP_306019822.1">
    <property type="nucleotide sequence ID" value="NZ_CP129013.1"/>
</dbReference>
<dbReference type="InterPro" id="IPR029052">
    <property type="entry name" value="Metallo-depent_PP-like"/>
</dbReference>
<protein>
    <submittedName>
        <fullName evidence="3">DNA repair exonuclease</fullName>
        <ecNumber evidence="3">3.1.-.-</ecNumber>
    </submittedName>
</protein>
<keyword evidence="4" id="KW-1185">Reference proteome</keyword>
<dbReference type="Pfam" id="PF00149">
    <property type="entry name" value="Metallophos"/>
    <property type="match status" value="1"/>
</dbReference>
<evidence type="ECO:0000313" key="3">
    <source>
        <dbReference type="EMBL" id="WLR42835.1"/>
    </source>
</evidence>
<dbReference type="InterPro" id="IPR004843">
    <property type="entry name" value="Calcineurin-like_PHP"/>
</dbReference>
<dbReference type="EMBL" id="CP129013">
    <property type="protein sequence ID" value="WLR42835.1"/>
    <property type="molecule type" value="Genomic_DNA"/>
</dbReference>
<name>A0ABY9JTX0_9BACI</name>
<reference evidence="3 4" key="1">
    <citation type="submission" date="2023-06" db="EMBL/GenBank/DDBJ databases">
        <title>Five Gram-positive bacteria isolated from mangrove sediments in Shenzhen, Guangdong, China.</title>
        <authorList>
            <person name="Yu S."/>
            <person name="Zheng W."/>
            <person name="Huang Y."/>
        </authorList>
    </citation>
    <scope>NUCLEOTIDE SEQUENCE [LARGE SCALE GENOMIC DNA]</scope>
    <source>
        <strain evidence="3 4">SaN35-3</strain>
    </source>
</reference>
<keyword evidence="1 3" id="KW-0378">Hydrolase</keyword>
<proteinExistence type="predicted"/>
<evidence type="ECO:0000313" key="4">
    <source>
        <dbReference type="Proteomes" id="UP001197974"/>
    </source>
</evidence>
<keyword evidence="3" id="KW-0269">Exonuclease</keyword>
<dbReference type="PANTHER" id="PTHR30337">
    <property type="entry name" value="COMPONENT OF ATP-DEPENDENT DSDNA EXONUCLEASE"/>
    <property type="match status" value="1"/>
</dbReference>
<dbReference type="InterPro" id="IPR050535">
    <property type="entry name" value="DNA_Repair-Maintenance_Comp"/>
</dbReference>
<gene>
    <name evidence="3" type="ORF">LC087_00910</name>
</gene>